<dbReference type="Pfam" id="PF06165">
    <property type="entry name" value="GH94_b-supersand"/>
    <property type="match status" value="1"/>
</dbReference>
<reference evidence="2 3" key="1">
    <citation type="journal article" date="2014" name="Genome Announc.">
        <title>Draft Genome Sequences of Marinobacter similis A3d10T and Marinobacter salarius R9SW1T.</title>
        <authorList>
            <person name="Ivanova E.P."/>
            <person name="Ng H.J."/>
            <person name="Webb H.K."/>
            <person name="Feng G."/>
            <person name="Oshima K."/>
            <person name="Hattori M."/>
            <person name="Ohkuma M."/>
            <person name="Sergeev A.F."/>
            <person name="Mikhailov V.V."/>
            <person name="Crawford R.J."/>
            <person name="Sawabe T."/>
        </authorList>
    </citation>
    <scope>NUCLEOTIDE SEQUENCE [LARGE SCALE GENOMIC DNA]</scope>
    <source>
        <strain evidence="2 3">A3d10</strain>
    </source>
</reference>
<dbReference type="AlphaFoldDB" id="W5YLK3"/>
<evidence type="ECO:0000259" key="1">
    <source>
        <dbReference type="Pfam" id="PF06165"/>
    </source>
</evidence>
<name>W5YLK3_9GAMM</name>
<gene>
    <name evidence="2" type="ORF">AU14_02125</name>
</gene>
<dbReference type="STRING" id="1420916.AU14_02125"/>
<dbReference type="SMART" id="SM01068">
    <property type="entry name" value="CBM_X"/>
    <property type="match status" value="1"/>
</dbReference>
<proteinExistence type="predicted"/>
<dbReference type="Proteomes" id="UP000061489">
    <property type="component" value="Chromosome"/>
</dbReference>
<dbReference type="PANTHER" id="PTHR37469">
    <property type="entry name" value="CELLOBIONIC ACID PHOSPHORYLASE-RELATED"/>
    <property type="match status" value="1"/>
</dbReference>
<dbReference type="InterPro" id="IPR011013">
    <property type="entry name" value="Gal_mutarotase_sf_dom"/>
</dbReference>
<accession>W5YLK3</accession>
<dbReference type="HOGENOM" id="CLU_1123484_0_0_6"/>
<dbReference type="RefSeq" id="WP_052471934.1">
    <property type="nucleotide sequence ID" value="NZ_CP007151.1"/>
</dbReference>
<organism evidence="2 3">
    <name type="scientific">Marinobacter similis</name>
    <dbReference type="NCBI Taxonomy" id="1420916"/>
    <lineage>
        <taxon>Bacteria</taxon>
        <taxon>Pseudomonadati</taxon>
        <taxon>Pseudomonadota</taxon>
        <taxon>Gammaproteobacteria</taxon>
        <taxon>Pseudomonadales</taxon>
        <taxon>Marinobacteraceae</taxon>
        <taxon>Marinobacter</taxon>
    </lineage>
</organism>
<sequence length="247" mass="28259">MSLISLGIALCEENAISRFSSDPRVEACELILQERVAPDADIEYPTYSEQEALPSGVQQVPPVTPWQVPLDSPTPRVHLLSNGRLSVLASSRGVGGTTWKSDAITRWRPDPTEERWGNWIYIQDRDSWDLWSITRAPMTGRGIRESVRFYSHCVEYKRQDQNLVQTLEVTVSPWHDVELRRVSLTNHGDKPRKLRLTSYAEMVIADPRADSQHPAFGNLFVHSEFLSDRSLLIFERRPGTLKIRRPL</sequence>
<dbReference type="GO" id="GO:0030246">
    <property type="term" value="F:carbohydrate binding"/>
    <property type="evidence" value="ECO:0007669"/>
    <property type="project" value="InterPro"/>
</dbReference>
<dbReference type="EMBL" id="CP007151">
    <property type="protein sequence ID" value="AHI29951.1"/>
    <property type="molecule type" value="Genomic_DNA"/>
</dbReference>
<keyword evidence="3" id="KW-1185">Reference proteome</keyword>
<dbReference type="PANTHER" id="PTHR37469:SF2">
    <property type="entry name" value="CELLOBIONIC ACID PHOSPHORYLASE"/>
    <property type="match status" value="1"/>
</dbReference>
<feature type="domain" description="Glycosyl hydrolase 94 supersandwich" evidence="1">
    <location>
        <begin position="71"/>
        <end position="238"/>
    </location>
</feature>
<dbReference type="InterPro" id="IPR037018">
    <property type="entry name" value="GH65_N"/>
</dbReference>
<dbReference type="GO" id="GO:0005975">
    <property type="term" value="P:carbohydrate metabolic process"/>
    <property type="evidence" value="ECO:0007669"/>
    <property type="project" value="InterPro"/>
</dbReference>
<dbReference type="GO" id="GO:0003824">
    <property type="term" value="F:catalytic activity"/>
    <property type="evidence" value="ECO:0007669"/>
    <property type="project" value="InterPro"/>
</dbReference>
<dbReference type="InterPro" id="IPR010383">
    <property type="entry name" value="Glyco_hydrolase_94_b-supersand"/>
</dbReference>
<dbReference type="SUPFAM" id="SSF74650">
    <property type="entry name" value="Galactose mutarotase-like"/>
    <property type="match status" value="1"/>
</dbReference>
<protein>
    <recommendedName>
        <fullName evidence="1">Glycosyl hydrolase 94 supersandwich domain-containing protein</fullName>
    </recommendedName>
</protein>
<dbReference type="InterPro" id="IPR052047">
    <property type="entry name" value="GH94_Enzymes"/>
</dbReference>
<evidence type="ECO:0000313" key="3">
    <source>
        <dbReference type="Proteomes" id="UP000061489"/>
    </source>
</evidence>
<dbReference type="KEGG" id="msx:AU14_02125"/>
<evidence type="ECO:0000313" key="2">
    <source>
        <dbReference type="EMBL" id="AHI29951.1"/>
    </source>
</evidence>
<dbReference type="Gene3D" id="2.70.98.40">
    <property type="entry name" value="Glycoside hydrolase, family 65, N-terminal domain"/>
    <property type="match status" value="1"/>
</dbReference>